<accession>A0ABX9DSP2</accession>
<dbReference type="Proteomes" id="UP000249852">
    <property type="component" value="Unassembled WGS sequence"/>
</dbReference>
<keyword evidence="2" id="KW-1185">Reference proteome</keyword>
<sequence length="32" mass="3489">MKFYSKKNIKISIRSVGDVSIGTVDEDNSIGS</sequence>
<gene>
    <name evidence="1" type="ORF">BC673_10323</name>
</gene>
<evidence type="ECO:0000313" key="2">
    <source>
        <dbReference type="Proteomes" id="UP000249852"/>
    </source>
</evidence>
<protein>
    <submittedName>
        <fullName evidence="1">Uncharacterized protein</fullName>
    </submittedName>
</protein>
<evidence type="ECO:0000313" key="1">
    <source>
        <dbReference type="EMBL" id="RAS47430.1"/>
    </source>
</evidence>
<reference evidence="1 2" key="1">
    <citation type="submission" date="2018-06" db="EMBL/GenBank/DDBJ databases">
        <title>Genomic Encyclopedia of Archaeal and Bacterial Type Strains, Phase II (KMG-II): from individual species to whole genera.</title>
        <authorList>
            <person name="Goeker M."/>
        </authorList>
    </citation>
    <scope>NUCLEOTIDE SEQUENCE [LARGE SCALE GENOMIC DNA]</scope>
    <source>
        <strain evidence="1 2">DSM 18710</strain>
    </source>
</reference>
<comment type="caution">
    <text evidence="1">The sequence shown here is derived from an EMBL/GenBank/DDBJ whole genome shotgun (WGS) entry which is preliminary data.</text>
</comment>
<dbReference type="EMBL" id="QLTQ01000003">
    <property type="protein sequence ID" value="RAS47430.1"/>
    <property type="molecule type" value="Genomic_DNA"/>
</dbReference>
<proteinExistence type="predicted"/>
<name>A0ABX9DSP2_9BACT</name>
<organism evidence="1 2">
    <name type="scientific">Prevotella pallens</name>
    <dbReference type="NCBI Taxonomy" id="60133"/>
    <lineage>
        <taxon>Bacteria</taxon>
        <taxon>Pseudomonadati</taxon>
        <taxon>Bacteroidota</taxon>
        <taxon>Bacteroidia</taxon>
        <taxon>Bacteroidales</taxon>
        <taxon>Prevotellaceae</taxon>
        <taxon>Prevotella</taxon>
    </lineage>
</organism>